<gene>
    <name evidence="1" type="ORF">POCTA_138.1.T0820058</name>
</gene>
<dbReference type="Proteomes" id="UP000683925">
    <property type="component" value="Unassembled WGS sequence"/>
</dbReference>
<reference evidence="1" key="1">
    <citation type="submission" date="2021-01" db="EMBL/GenBank/DDBJ databases">
        <authorList>
            <consortium name="Genoscope - CEA"/>
            <person name="William W."/>
        </authorList>
    </citation>
    <scope>NUCLEOTIDE SEQUENCE</scope>
</reference>
<name>A0A8S1W507_PAROT</name>
<keyword evidence="2" id="KW-1185">Reference proteome</keyword>
<dbReference type="AlphaFoldDB" id="A0A8S1W507"/>
<evidence type="ECO:0000313" key="1">
    <source>
        <dbReference type="EMBL" id="CAD8183933.1"/>
    </source>
</evidence>
<dbReference type="EMBL" id="CAJJDP010000081">
    <property type="protein sequence ID" value="CAD8183933.1"/>
    <property type="molecule type" value="Genomic_DNA"/>
</dbReference>
<sequence length="93" mass="11115">MEQKLQANKNRQQQLLRMLMFEFCFISLVKMLKLMVSEITFDELQLKIKIIQLTLQNQMLGLQKTIRIQSFVLKTFNFLLNLVLAQQSFDFNN</sequence>
<accession>A0A8S1W507</accession>
<proteinExistence type="predicted"/>
<organism evidence="1 2">
    <name type="scientific">Paramecium octaurelia</name>
    <dbReference type="NCBI Taxonomy" id="43137"/>
    <lineage>
        <taxon>Eukaryota</taxon>
        <taxon>Sar</taxon>
        <taxon>Alveolata</taxon>
        <taxon>Ciliophora</taxon>
        <taxon>Intramacronucleata</taxon>
        <taxon>Oligohymenophorea</taxon>
        <taxon>Peniculida</taxon>
        <taxon>Parameciidae</taxon>
        <taxon>Paramecium</taxon>
    </lineage>
</organism>
<comment type="caution">
    <text evidence="1">The sequence shown here is derived from an EMBL/GenBank/DDBJ whole genome shotgun (WGS) entry which is preliminary data.</text>
</comment>
<evidence type="ECO:0000313" key="2">
    <source>
        <dbReference type="Proteomes" id="UP000683925"/>
    </source>
</evidence>
<protein>
    <submittedName>
        <fullName evidence="1">Uncharacterized protein</fullName>
    </submittedName>
</protein>